<reference evidence="1 2" key="1">
    <citation type="journal article" date="2024" name="G3 (Bethesda)">
        <title>Genome assembly of Hibiscus sabdariffa L. provides insights into metabolisms of medicinal natural products.</title>
        <authorList>
            <person name="Kim T."/>
        </authorList>
    </citation>
    <scope>NUCLEOTIDE SEQUENCE [LARGE SCALE GENOMIC DNA]</scope>
    <source>
        <strain evidence="1">TK-2024</strain>
        <tissue evidence="1">Old leaves</tissue>
    </source>
</reference>
<gene>
    <name evidence="1" type="ORF">V6N12_045245</name>
</gene>
<proteinExistence type="predicted"/>
<evidence type="ECO:0000313" key="2">
    <source>
        <dbReference type="Proteomes" id="UP001472677"/>
    </source>
</evidence>
<name>A0ABR2G258_9ROSI</name>
<dbReference type="EMBL" id="JBBPBM010000003">
    <property type="protein sequence ID" value="KAK8593160.1"/>
    <property type="molecule type" value="Genomic_DNA"/>
</dbReference>
<organism evidence="1 2">
    <name type="scientific">Hibiscus sabdariffa</name>
    <name type="common">roselle</name>
    <dbReference type="NCBI Taxonomy" id="183260"/>
    <lineage>
        <taxon>Eukaryota</taxon>
        <taxon>Viridiplantae</taxon>
        <taxon>Streptophyta</taxon>
        <taxon>Embryophyta</taxon>
        <taxon>Tracheophyta</taxon>
        <taxon>Spermatophyta</taxon>
        <taxon>Magnoliopsida</taxon>
        <taxon>eudicotyledons</taxon>
        <taxon>Gunneridae</taxon>
        <taxon>Pentapetalae</taxon>
        <taxon>rosids</taxon>
        <taxon>malvids</taxon>
        <taxon>Malvales</taxon>
        <taxon>Malvaceae</taxon>
        <taxon>Malvoideae</taxon>
        <taxon>Hibiscus</taxon>
    </lineage>
</organism>
<keyword evidence="2" id="KW-1185">Reference proteome</keyword>
<evidence type="ECO:0000313" key="1">
    <source>
        <dbReference type="EMBL" id="KAK8593160.1"/>
    </source>
</evidence>
<comment type="caution">
    <text evidence="1">The sequence shown here is derived from an EMBL/GenBank/DDBJ whole genome shotgun (WGS) entry which is preliminary data.</text>
</comment>
<accession>A0ABR2G258</accession>
<protein>
    <submittedName>
        <fullName evidence="1">Uncharacterized protein</fullName>
    </submittedName>
</protein>
<sequence>MEKICGFKGGSILLFRRFWDIMSDIVAMDQMFSLPVATVDSIFNHFTAMVQNFCLHSETTKKIPEILSTQKGPLKQKSKIPVSCGTLRSYGGENLKEKRLTERVCM</sequence>
<dbReference type="Proteomes" id="UP001472677">
    <property type="component" value="Unassembled WGS sequence"/>
</dbReference>